<dbReference type="GeneID" id="39600328"/>
<organism evidence="2 3">
    <name type="scientific">Byssochlamys spectabilis</name>
    <name type="common">Paecilomyces variotii</name>
    <dbReference type="NCBI Taxonomy" id="264951"/>
    <lineage>
        <taxon>Eukaryota</taxon>
        <taxon>Fungi</taxon>
        <taxon>Dikarya</taxon>
        <taxon>Ascomycota</taxon>
        <taxon>Pezizomycotina</taxon>
        <taxon>Eurotiomycetes</taxon>
        <taxon>Eurotiomycetidae</taxon>
        <taxon>Eurotiales</taxon>
        <taxon>Thermoascaceae</taxon>
        <taxon>Paecilomyces</taxon>
    </lineage>
</organism>
<evidence type="ECO:0000256" key="1">
    <source>
        <dbReference type="SAM" id="MobiDB-lite"/>
    </source>
</evidence>
<sequence length="335" mass="35202">MSPISGDSLRVKEERLKDIGLSENLKERSEISEPAISWEASGYNAPSFLARPPARSQQKAPPLLSLSLLLLPFLILFNLLHHHPSLETFIKSARSKLYLDCPLLVKFIFSHNSIKMMSKMSSKIIVLFVLWALVVLGHGDKLPREVDALKGYVTSLEALDDNLNLHDADDAPYVAKFNQLFARAETVTTTVTVEVCSSAPGTTAQTSTTTATISEVTTSSAPVIPVPIPIQTSSISSGGYSSSGYAPIPPYSSVESTSTSTTSEQTASSSPAASSVPAATTSVVASSVSATKTSASSTYTHAPYPSGTAVSNGVPNGVPSAILGMAVAMIALVTL</sequence>
<feature type="region of interest" description="Disordered" evidence="1">
    <location>
        <begin position="252"/>
        <end position="275"/>
    </location>
</feature>
<dbReference type="VEuPathDB" id="FungiDB:C8Q69DRAFT_473547"/>
<evidence type="ECO:0000313" key="3">
    <source>
        <dbReference type="Proteomes" id="UP000283841"/>
    </source>
</evidence>
<keyword evidence="3" id="KW-1185">Reference proteome</keyword>
<reference evidence="2 3" key="1">
    <citation type="journal article" date="2018" name="Front. Microbiol.">
        <title>Genomic and genetic insights into a cosmopolitan fungus, Paecilomyces variotii (Eurotiales).</title>
        <authorList>
            <person name="Urquhart A.S."/>
            <person name="Mondo S.J."/>
            <person name="Makela M.R."/>
            <person name="Hane J.K."/>
            <person name="Wiebenga A."/>
            <person name="He G."/>
            <person name="Mihaltcheva S."/>
            <person name="Pangilinan J."/>
            <person name="Lipzen A."/>
            <person name="Barry K."/>
            <person name="de Vries R.P."/>
            <person name="Grigoriev I.V."/>
            <person name="Idnurm A."/>
        </authorList>
    </citation>
    <scope>NUCLEOTIDE SEQUENCE [LARGE SCALE GENOMIC DNA]</scope>
    <source>
        <strain evidence="2 3">CBS 101075</strain>
    </source>
</reference>
<dbReference type="AlphaFoldDB" id="A0A443HNS6"/>
<dbReference type="RefSeq" id="XP_028483085.1">
    <property type="nucleotide sequence ID" value="XM_028631051.1"/>
</dbReference>
<protein>
    <submittedName>
        <fullName evidence="2">Uncharacterized protein</fullName>
    </submittedName>
</protein>
<proteinExistence type="predicted"/>
<dbReference type="Proteomes" id="UP000283841">
    <property type="component" value="Unassembled WGS sequence"/>
</dbReference>
<dbReference type="EMBL" id="RCNU01000009">
    <property type="protein sequence ID" value="RWQ93440.1"/>
    <property type="molecule type" value="Genomic_DNA"/>
</dbReference>
<comment type="caution">
    <text evidence="2">The sequence shown here is derived from an EMBL/GenBank/DDBJ whole genome shotgun (WGS) entry which is preliminary data.</text>
</comment>
<name>A0A443HNS6_BYSSP</name>
<evidence type="ECO:0000313" key="2">
    <source>
        <dbReference type="EMBL" id="RWQ93440.1"/>
    </source>
</evidence>
<accession>A0A443HNS6</accession>
<gene>
    <name evidence="2" type="ORF">C8Q69DRAFT_473547</name>
</gene>